<organism evidence="1 2">
    <name type="scientific">Haemaphysalis longicornis</name>
    <name type="common">Bush tick</name>
    <dbReference type="NCBI Taxonomy" id="44386"/>
    <lineage>
        <taxon>Eukaryota</taxon>
        <taxon>Metazoa</taxon>
        <taxon>Ecdysozoa</taxon>
        <taxon>Arthropoda</taxon>
        <taxon>Chelicerata</taxon>
        <taxon>Arachnida</taxon>
        <taxon>Acari</taxon>
        <taxon>Parasitiformes</taxon>
        <taxon>Ixodida</taxon>
        <taxon>Ixodoidea</taxon>
        <taxon>Ixodidae</taxon>
        <taxon>Haemaphysalinae</taxon>
        <taxon>Haemaphysalis</taxon>
    </lineage>
</organism>
<gene>
    <name evidence="1" type="ORF">HPB48_012817</name>
</gene>
<proteinExistence type="predicted"/>
<sequence>MVLFVSFIYCTREIVLPFMASCLSCAVLDSNYEMLLSDRHVIVGNSVLLQCPIPEHLRVHVFVTSWQRVEGYVITRNTNGGDSFQLPLPWNYVQDKYEI</sequence>
<dbReference type="InterPro" id="IPR013783">
    <property type="entry name" value="Ig-like_fold"/>
</dbReference>
<accession>A0A9J6GBU3</accession>
<evidence type="ECO:0000313" key="1">
    <source>
        <dbReference type="EMBL" id="KAH9372893.1"/>
    </source>
</evidence>
<dbReference type="Proteomes" id="UP000821853">
    <property type="component" value="Chromosome 4"/>
</dbReference>
<dbReference type="OrthoDB" id="6511736at2759"/>
<name>A0A9J6GBU3_HAELO</name>
<dbReference type="EMBL" id="JABSTR010000006">
    <property type="protein sequence ID" value="KAH9372893.1"/>
    <property type="molecule type" value="Genomic_DNA"/>
</dbReference>
<dbReference type="Gene3D" id="2.60.40.10">
    <property type="entry name" value="Immunoglobulins"/>
    <property type="match status" value="1"/>
</dbReference>
<comment type="caution">
    <text evidence="1">The sequence shown here is derived from an EMBL/GenBank/DDBJ whole genome shotgun (WGS) entry which is preliminary data.</text>
</comment>
<protein>
    <submittedName>
        <fullName evidence="1">Uncharacterized protein</fullName>
    </submittedName>
</protein>
<dbReference type="VEuPathDB" id="VectorBase:HLOH_065346"/>
<dbReference type="AlphaFoldDB" id="A0A9J6GBU3"/>
<evidence type="ECO:0000313" key="2">
    <source>
        <dbReference type="Proteomes" id="UP000821853"/>
    </source>
</evidence>
<reference evidence="1 2" key="1">
    <citation type="journal article" date="2020" name="Cell">
        <title>Large-Scale Comparative Analyses of Tick Genomes Elucidate Their Genetic Diversity and Vector Capacities.</title>
        <authorList>
            <consortium name="Tick Genome and Microbiome Consortium (TIGMIC)"/>
            <person name="Jia N."/>
            <person name="Wang J."/>
            <person name="Shi W."/>
            <person name="Du L."/>
            <person name="Sun Y."/>
            <person name="Zhan W."/>
            <person name="Jiang J.F."/>
            <person name="Wang Q."/>
            <person name="Zhang B."/>
            <person name="Ji P."/>
            <person name="Bell-Sakyi L."/>
            <person name="Cui X.M."/>
            <person name="Yuan T.T."/>
            <person name="Jiang B.G."/>
            <person name="Yang W.F."/>
            <person name="Lam T.T."/>
            <person name="Chang Q.C."/>
            <person name="Ding S.J."/>
            <person name="Wang X.J."/>
            <person name="Zhu J.G."/>
            <person name="Ruan X.D."/>
            <person name="Zhao L."/>
            <person name="Wei J.T."/>
            <person name="Ye R.Z."/>
            <person name="Que T.C."/>
            <person name="Du C.H."/>
            <person name="Zhou Y.H."/>
            <person name="Cheng J.X."/>
            <person name="Dai P.F."/>
            <person name="Guo W.B."/>
            <person name="Han X.H."/>
            <person name="Huang E.J."/>
            <person name="Li L.F."/>
            <person name="Wei W."/>
            <person name="Gao Y.C."/>
            <person name="Liu J.Z."/>
            <person name="Shao H.Z."/>
            <person name="Wang X."/>
            <person name="Wang C.C."/>
            <person name="Yang T.C."/>
            <person name="Huo Q.B."/>
            <person name="Li W."/>
            <person name="Chen H.Y."/>
            <person name="Chen S.E."/>
            <person name="Zhou L.G."/>
            <person name="Ni X.B."/>
            <person name="Tian J.H."/>
            <person name="Sheng Y."/>
            <person name="Liu T."/>
            <person name="Pan Y.S."/>
            <person name="Xia L.Y."/>
            <person name="Li J."/>
            <person name="Zhao F."/>
            <person name="Cao W.C."/>
        </authorList>
    </citation>
    <scope>NUCLEOTIDE SEQUENCE [LARGE SCALE GENOMIC DNA]</scope>
    <source>
        <strain evidence="1">HaeL-2018</strain>
    </source>
</reference>
<keyword evidence="2" id="KW-1185">Reference proteome</keyword>